<sequence>MDSTRQRNIGYVGTYNELSVLDYPHYMCIVACEPQQKFHPRGHAQGDRLRVHANNIQGLWSDTKGKLEVMLETSKANFECRISEFLFRRMTKNSAFPSFVDTACCCCHCCC</sequence>
<protein>
    <submittedName>
        <fullName evidence="2">Calpain_III domain-containing protein</fullName>
    </submittedName>
</protein>
<name>A0A0M3HYU4_ASCLU</name>
<evidence type="ECO:0000313" key="2">
    <source>
        <dbReference type="WBParaSite" id="ALUE_0000875801-mRNA-1"/>
    </source>
</evidence>
<reference evidence="2" key="1">
    <citation type="submission" date="2017-02" db="UniProtKB">
        <authorList>
            <consortium name="WormBaseParasite"/>
        </authorList>
    </citation>
    <scope>IDENTIFICATION</scope>
</reference>
<dbReference type="Proteomes" id="UP000036681">
    <property type="component" value="Unplaced"/>
</dbReference>
<organism evidence="1 2">
    <name type="scientific">Ascaris lumbricoides</name>
    <name type="common">Giant roundworm</name>
    <dbReference type="NCBI Taxonomy" id="6252"/>
    <lineage>
        <taxon>Eukaryota</taxon>
        <taxon>Metazoa</taxon>
        <taxon>Ecdysozoa</taxon>
        <taxon>Nematoda</taxon>
        <taxon>Chromadorea</taxon>
        <taxon>Rhabditida</taxon>
        <taxon>Spirurina</taxon>
        <taxon>Ascaridomorpha</taxon>
        <taxon>Ascaridoidea</taxon>
        <taxon>Ascarididae</taxon>
        <taxon>Ascaris</taxon>
    </lineage>
</organism>
<dbReference type="WBParaSite" id="ALUE_0000875801-mRNA-1">
    <property type="protein sequence ID" value="ALUE_0000875801-mRNA-1"/>
    <property type="gene ID" value="ALUE_0000875801"/>
</dbReference>
<keyword evidence="1" id="KW-1185">Reference proteome</keyword>
<dbReference type="AlphaFoldDB" id="A0A0M3HYU4"/>
<evidence type="ECO:0000313" key="1">
    <source>
        <dbReference type="Proteomes" id="UP000036681"/>
    </source>
</evidence>
<accession>A0A0M3HYU4</accession>
<proteinExistence type="predicted"/>